<name>A0A2B8BCU4_9PROT</name>
<evidence type="ECO:0000313" key="2">
    <source>
        <dbReference type="Proteomes" id="UP000225379"/>
    </source>
</evidence>
<proteinExistence type="predicted"/>
<comment type="caution">
    <text evidence="1">The sequence shown here is derived from an EMBL/GenBank/DDBJ whole genome shotgun (WGS) entry which is preliminary data.</text>
</comment>
<gene>
    <name evidence="1" type="ORF">CRT60_16760</name>
</gene>
<keyword evidence="2" id="KW-1185">Reference proteome</keyword>
<dbReference type="Proteomes" id="UP000225379">
    <property type="component" value="Unassembled WGS sequence"/>
</dbReference>
<sequence length="95" mass="10365">MPVSFFGPTWTHQSQNYFWHPPVQQTEYPHLHLTGGTVSEIVTISNLSYTTGGAGGNINIVFSAASGFQLITQDITYKMAYNTTISALNAALLKV</sequence>
<reference evidence="2" key="1">
    <citation type="submission" date="2017-10" db="EMBL/GenBank/DDBJ databases">
        <authorList>
            <person name="Kravchenko I.K."/>
            <person name="Grouzdev D.S."/>
        </authorList>
    </citation>
    <scope>NUCLEOTIDE SEQUENCE [LARGE SCALE GENOMIC DNA]</scope>
    <source>
        <strain evidence="2">B2</strain>
    </source>
</reference>
<dbReference type="EMBL" id="PDKW01000041">
    <property type="protein sequence ID" value="PGH56566.1"/>
    <property type="molecule type" value="Genomic_DNA"/>
</dbReference>
<dbReference type="AlphaFoldDB" id="A0A2B8BCU4"/>
<protein>
    <submittedName>
        <fullName evidence="1">Uncharacterized protein</fullName>
    </submittedName>
</protein>
<organism evidence="1 2">
    <name type="scientific">Azospirillum palustre</name>
    <dbReference type="NCBI Taxonomy" id="2044885"/>
    <lineage>
        <taxon>Bacteria</taxon>
        <taxon>Pseudomonadati</taxon>
        <taxon>Pseudomonadota</taxon>
        <taxon>Alphaproteobacteria</taxon>
        <taxon>Rhodospirillales</taxon>
        <taxon>Azospirillaceae</taxon>
        <taxon>Azospirillum</taxon>
    </lineage>
</organism>
<evidence type="ECO:0000313" key="1">
    <source>
        <dbReference type="EMBL" id="PGH56566.1"/>
    </source>
</evidence>
<accession>A0A2B8BCU4</accession>